<accession>A0ABT4V8D6</accession>
<sequence>MESEEVLNSEAQKVRAAVDQLVGELPGVTGTEADTDRAEPCGMSGTGPDGKPSTEYQWIYSVQVKVDGRTGQEVLEPFLQANGVREPRNRTGITYKVTRGDVTMNVTVNDEEPEGGVTGATRCIDTGTQLSG</sequence>
<proteinExistence type="predicted"/>
<evidence type="ECO:0000313" key="3">
    <source>
        <dbReference type="Proteomes" id="UP001210380"/>
    </source>
</evidence>
<keyword evidence="3" id="KW-1185">Reference proteome</keyword>
<reference evidence="2 3" key="1">
    <citation type="submission" date="2022-11" db="EMBL/GenBank/DDBJ databases">
        <title>Draft genome sequence of Saccharopolyspora sp. WRP15-2 isolated from rhizosphere soils of wild rice in Thailand.</title>
        <authorList>
            <person name="Duangmal K."/>
            <person name="Kammanee S."/>
            <person name="Muangham S."/>
        </authorList>
    </citation>
    <scope>NUCLEOTIDE SEQUENCE [LARGE SCALE GENOMIC DNA]</scope>
    <source>
        <strain evidence="2 3">WRP15-2</strain>
    </source>
</reference>
<feature type="region of interest" description="Disordered" evidence="1">
    <location>
        <begin position="108"/>
        <end position="132"/>
    </location>
</feature>
<gene>
    <name evidence="2" type="ORF">OU415_32760</name>
</gene>
<dbReference type="RefSeq" id="WP_270953381.1">
    <property type="nucleotide sequence ID" value="NZ_JAQGLA010000092.1"/>
</dbReference>
<comment type="caution">
    <text evidence="2">The sequence shown here is derived from an EMBL/GenBank/DDBJ whole genome shotgun (WGS) entry which is preliminary data.</text>
</comment>
<protein>
    <submittedName>
        <fullName evidence="2">Uncharacterized protein</fullName>
    </submittedName>
</protein>
<dbReference type="EMBL" id="JAQGLA010000092">
    <property type="protein sequence ID" value="MDA3630239.1"/>
    <property type="molecule type" value="Genomic_DNA"/>
</dbReference>
<organism evidence="2 3">
    <name type="scientific">Saccharopolyspora oryzae</name>
    <dbReference type="NCBI Taxonomy" id="2997343"/>
    <lineage>
        <taxon>Bacteria</taxon>
        <taxon>Bacillati</taxon>
        <taxon>Actinomycetota</taxon>
        <taxon>Actinomycetes</taxon>
        <taxon>Pseudonocardiales</taxon>
        <taxon>Pseudonocardiaceae</taxon>
        <taxon>Saccharopolyspora</taxon>
    </lineage>
</organism>
<dbReference type="Proteomes" id="UP001210380">
    <property type="component" value="Unassembled WGS sequence"/>
</dbReference>
<feature type="region of interest" description="Disordered" evidence="1">
    <location>
        <begin position="25"/>
        <end position="54"/>
    </location>
</feature>
<name>A0ABT4V8D6_9PSEU</name>
<evidence type="ECO:0000256" key="1">
    <source>
        <dbReference type="SAM" id="MobiDB-lite"/>
    </source>
</evidence>
<evidence type="ECO:0000313" key="2">
    <source>
        <dbReference type="EMBL" id="MDA3630239.1"/>
    </source>
</evidence>